<organism evidence="1 2">
    <name type="scientific">Porites lobata</name>
    <dbReference type="NCBI Taxonomy" id="104759"/>
    <lineage>
        <taxon>Eukaryota</taxon>
        <taxon>Metazoa</taxon>
        <taxon>Cnidaria</taxon>
        <taxon>Anthozoa</taxon>
        <taxon>Hexacorallia</taxon>
        <taxon>Scleractinia</taxon>
        <taxon>Fungiina</taxon>
        <taxon>Poritidae</taxon>
        <taxon>Porites</taxon>
    </lineage>
</organism>
<gene>
    <name evidence="1" type="ORF">PLOB_00021775</name>
</gene>
<dbReference type="Proteomes" id="UP001159405">
    <property type="component" value="Unassembled WGS sequence"/>
</dbReference>
<keyword evidence="2" id="KW-1185">Reference proteome</keyword>
<comment type="caution">
    <text evidence="1">The sequence shown here is derived from an EMBL/GenBank/DDBJ whole genome shotgun (WGS) entry which is preliminary data.</text>
</comment>
<proteinExistence type="predicted"/>
<name>A0ABN8RIW3_9CNID</name>
<reference evidence="1 2" key="1">
    <citation type="submission" date="2022-05" db="EMBL/GenBank/DDBJ databases">
        <authorList>
            <consortium name="Genoscope - CEA"/>
            <person name="William W."/>
        </authorList>
    </citation>
    <scope>NUCLEOTIDE SEQUENCE [LARGE SCALE GENOMIC DNA]</scope>
</reference>
<sequence>MGNGGEGGKGFLQGGVGGGGFYSSGRSSKQFGGSMGNGGEGGKGFLQGGVCGRARIYHAVGGFRGGGGAFGHEGGTGGGGGYSGGSSGVTPSSSENVLKANECSFCPFSSLLWRSFAPVFTNLGASGRLHPTSLGSYYRGQDHDGQVTLHSGIQRWTVPYTGDYRIEAIGAAGGTTREVAGGIFRGRGARMEGLLTYLKAKQFKYSWVKRVELTM</sequence>
<accession>A0ABN8RIW3</accession>
<dbReference type="EMBL" id="CALNXK010000254">
    <property type="protein sequence ID" value="CAH3179345.1"/>
    <property type="molecule type" value="Genomic_DNA"/>
</dbReference>
<evidence type="ECO:0000313" key="1">
    <source>
        <dbReference type="EMBL" id="CAH3179345.1"/>
    </source>
</evidence>
<protein>
    <submittedName>
        <fullName evidence="1">Uncharacterized protein</fullName>
    </submittedName>
</protein>
<evidence type="ECO:0000313" key="2">
    <source>
        <dbReference type="Proteomes" id="UP001159405"/>
    </source>
</evidence>